<reference evidence="1 2" key="1">
    <citation type="submission" date="2015-01" db="EMBL/GenBank/DDBJ databases">
        <title>Evolution of Trichinella species and genotypes.</title>
        <authorList>
            <person name="Korhonen P.K."/>
            <person name="Edoardo P."/>
            <person name="Giuseppe L.R."/>
            <person name="Gasser R.B."/>
        </authorList>
    </citation>
    <scope>NUCLEOTIDE SEQUENCE [LARGE SCALE GENOMIC DNA]</scope>
    <source>
        <strain evidence="1">ISS141</strain>
    </source>
</reference>
<accession>A0A0V0YEM9</accession>
<evidence type="ECO:0000313" key="1">
    <source>
        <dbReference type="EMBL" id="KRX98820.1"/>
    </source>
</evidence>
<organism evidence="1 2">
    <name type="scientific">Trichinella pseudospiralis</name>
    <name type="common">Parasitic roundworm</name>
    <dbReference type="NCBI Taxonomy" id="6337"/>
    <lineage>
        <taxon>Eukaryota</taxon>
        <taxon>Metazoa</taxon>
        <taxon>Ecdysozoa</taxon>
        <taxon>Nematoda</taxon>
        <taxon>Enoplea</taxon>
        <taxon>Dorylaimia</taxon>
        <taxon>Trichinellida</taxon>
        <taxon>Trichinellidae</taxon>
        <taxon>Trichinella</taxon>
    </lineage>
</organism>
<protein>
    <submittedName>
        <fullName evidence="1">Uncharacterized protein</fullName>
    </submittedName>
</protein>
<evidence type="ECO:0000313" key="2">
    <source>
        <dbReference type="Proteomes" id="UP000054815"/>
    </source>
</evidence>
<gene>
    <name evidence="1" type="ORF">T4E_7753</name>
</gene>
<proteinExistence type="predicted"/>
<dbReference type="AlphaFoldDB" id="A0A0V0YEM9"/>
<sequence length="88" mass="10000">MDRQAATQVLAKSPIRRERKCFVKRFIGLDITTHTNRITHDTAMHMHKHQSQLLRCNYCFFANTGFIHRAEDNLGGSRCSADPNKAGG</sequence>
<comment type="caution">
    <text evidence="1">The sequence shown here is derived from an EMBL/GenBank/DDBJ whole genome shotgun (WGS) entry which is preliminary data.</text>
</comment>
<name>A0A0V0YEM9_TRIPS</name>
<dbReference type="Proteomes" id="UP000054815">
    <property type="component" value="Unassembled WGS sequence"/>
</dbReference>
<dbReference type="EMBL" id="JYDU01000018">
    <property type="protein sequence ID" value="KRX98820.1"/>
    <property type="molecule type" value="Genomic_DNA"/>
</dbReference>